<dbReference type="PANTHER" id="PTHR11132">
    <property type="entry name" value="SOLUTE CARRIER FAMILY 35"/>
    <property type="match status" value="1"/>
</dbReference>
<dbReference type="EMBL" id="JALJOQ010000247">
    <property type="protein sequence ID" value="KAK9787492.1"/>
    <property type="molecule type" value="Genomic_DNA"/>
</dbReference>
<evidence type="ECO:0000259" key="7">
    <source>
        <dbReference type="Pfam" id="PF03151"/>
    </source>
</evidence>
<keyword evidence="2 6" id="KW-0812">Transmembrane</keyword>
<dbReference type="Pfam" id="PF03151">
    <property type="entry name" value="TPT"/>
    <property type="match status" value="1"/>
</dbReference>
<dbReference type="AlphaFoldDB" id="A0AAW1NID8"/>
<evidence type="ECO:0000256" key="1">
    <source>
        <dbReference type="ARBA" id="ARBA00004141"/>
    </source>
</evidence>
<accession>A0AAW1NID8</accession>
<feature type="transmembrane region" description="Helical" evidence="6">
    <location>
        <begin position="302"/>
        <end position="322"/>
    </location>
</feature>
<gene>
    <name evidence="8" type="ORF">WJX73_004769</name>
</gene>
<protein>
    <recommendedName>
        <fullName evidence="7">Sugar phosphate transporter domain-containing protein</fullName>
    </recommendedName>
</protein>
<keyword evidence="3 6" id="KW-1133">Transmembrane helix</keyword>
<organism evidence="8 9">
    <name type="scientific">Symbiochloris irregularis</name>
    <dbReference type="NCBI Taxonomy" id="706552"/>
    <lineage>
        <taxon>Eukaryota</taxon>
        <taxon>Viridiplantae</taxon>
        <taxon>Chlorophyta</taxon>
        <taxon>core chlorophytes</taxon>
        <taxon>Trebouxiophyceae</taxon>
        <taxon>Trebouxiales</taxon>
        <taxon>Trebouxiaceae</taxon>
        <taxon>Symbiochloris</taxon>
    </lineage>
</organism>
<dbReference type="InterPro" id="IPR004853">
    <property type="entry name" value="Sugar_P_trans_dom"/>
</dbReference>
<feature type="region of interest" description="Disordered" evidence="5">
    <location>
        <begin position="383"/>
        <end position="404"/>
    </location>
</feature>
<keyword evidence="4 6" id="KW-0472">Membrane</keyword>
<proteinExistence type="predicted"/>
<evidence type="ECO:0000313" key="8">
    <source>
        <dbReference type="EMBL" id="KAK9787492.1"/>
    </source>
</evidence>
<dbReference type="InterPro" id="IPR050186">
    <property type="entry name" value="TPT_transporter"/>
</dbReference>
<evidence type="ECO:0000256" key="3">
    <source>
        <dbReference type="ARBA" id="ARBA00022989"/>
    </source>
</evidence>
<feature type="domain" description="Sugar phosphate transporter" evidence="7">
    <location>
        <begin position="85"/>
        <end position="372"/>
    </location>
</feature>
<evidence type="ECO:0000256" key="4">
    <source>
        <dbReference type="ARBA" id="ARBA00023136"/>
    </source>
</evidence>
<feature type="transmembrane region" description="Helical" evidence="6">
    <location>
        <begin position="78"/>
        <end position="99"/>
    </location>
</feature>
<evidence type="ECO:0000256" key="6">
    <source>
        <dbReference type="SAM" id="Phobius"/>
    </source>
</evidence>
<feature type="transmembrane region" description="Helical" evidence="6">
    <location>
        <begin position="154"/>
        <end position="175"/>
    </location>
</feature>
<feature type="transmembrane region" description="Helical" evidence="6">
    <location>
        <begin position="111"/>
        <end position="133"/>
    </location>
</feature>
<dbReference type="GO" id="GO:0016020">
    <property type="term" value="C:membrane"/>
    <property type="evidence" value="ECO:0007669"/>
    <property type="project" value="UniProtKB-SubCell"/>
</dbReference>
<reference evidence="8 9" key="1">
    <citation type="journal article" date="2024" name="Nat. Commun.">
        <title>Phylogenomics reveals the evolutionary origins of lichenization in chlorophyte algae.</title>
        <authorList>
            <person name="Puginier C."/>
            <person name="Libourel C."/>
            <person name="Otte J."/>
            <person name="Skaloud P."/>
            <person name="Haon M."/>
            <person name="Grisel S."/>
            <person name="Petersen M."/>
            <person name="Berrin J.G."/>
            <person name="Delaux P.M."/>
            <person name="Dal Grande F."/>
            <person name="Keller J."/>
        </authorList>
    </citation>
    <scope>NUCLEOTIDE SEQUENCE [LARGE SCALE GENOMIC DNA]</scope>
    <source>
        <strain evidence="8 9">SAG 2036</strain>
    </source>
</reference>
<evidence type="ECO:0000313" key="9">
    <source>
        <dbReference type="Proteomes" id="UP001465755"/>
    </source>
</evidence>
<comment type="subcellular location">
    <subcellularLocation>
        <location evidence="1">Membrane</location>
        <topology evidence="1">Multi-pass membrane protein</topology>
    </subcellularLocation>
</comment>
<name>A0AAW1NID8_9CHLO</name>
<evidence type="ECO:0000256" key="2">
    <source>
        <dbReference type="ARBA" id="ARBA00022692"/>
    </source>
</evidence>
<feature type="transmembrane region" description="Helical" evidence="6">
    <location>
        <begin position="181"/>
        <end position="200"/>
    </location>
</feature>
<sequence>MKDDAEKQSRDFRSPQTPPDNTHLHAKRQQSSDLGTLAIAAVSPNMGYESDADDRGNGPLLPHLHTKKGTRDLAQEQVLRLAVTVLACASWMGVSSALILVNKHCMSVDGFVYPMALSGLGMAFSGIASTLCCKVFRVVEVKQALTWHYYCTRIVPVGLFMALTLYCGNVVYLYLSVAFIQMLKAFTPIVTMVALFVAGLEAPTSRLIAAVFLIALGTAVASYGELQFSLVGVAFMFASESFEAIRLVMTQMLLVGLKLHPIEGLMYLAPACTFWLLLGMLLVEWPSMQAAGALSLLAARPFLYLSAAGLGFLVNTLAYFVIQLASSLTLKVLGTVKNAGVMWIGVLALGETVTLIQGVGYAVSLVGFFWYNYVKIFAGGAPPQPKAHSSPYMQIPSRERSGSV</sequence>
<feature type="transmembrane region" description="Helical" evidence="6">
    <location>
        <begin position="264"/>
        <end position="282"/>
    </location>
</feature>
<comment type="caution">
    <text evidence="8">The sequence shown here is derived from an EMBL/GenBank/DDBJ whole genome shotgun (WGS) entry which is preliminary data.</text>
</comment>
<evidence type="ECO:0000256" key="5">
    <source>
        <dbReference type="SAM" id="MobiDB-lite"/>
    </source>
</evidence>
<feature type="compositionally biased region" description="Basic and acidic residues" evidence="5">
    <location>
        <begin position="1"/>
        <end position="13"/>
    </location>
</feature>
<feature type="region of interest" description="Disordered" evidence="5">
    <location>
        <begin position="1"/>
        <end position="34"/>
    </location>
</feature>
<keyword evidence="9" id="KW-1185">Reference proteome</keyword>
<feature type="transmembrane region" description="Helical" evidence="6">
    <location>
        <begin position="207"/>
        <end position="224"/>
    </location>
</feature>
<feature type="transmembrane region" description="Helical" evidence="6">
    <location>
        <begin position="343"/>
        <end position="371"/>
    </location>
</feature>
<dbReference type="Proteomes" id="UP001465755">
    <property type="component" value="Unassembled WGS sequence"/>
</dbReference>